<comment type="caution">
    <text evidence="12">The sequence shown here is derived from an EMBL/GenBank/DDBJ whole genome shotgun (WGS) entry which is preliminary data.</text>
</comment>
<evidence type="ECO:0000313" key="13">
    <source>
        <dbReference type="Proteomes" id="UP001165444"/>
    </source>
</evidence>
<dbReference type="InterPro" id="IPR003661">
    <property type="entry name" value="HisK_dim/P_dom"/>
</dbReference>
<dbReference type="InterPro" id="IPR036097">
    <property type="entry name" value="HisK_dim/P_sf"/>
</dbReference>
<gene>
    <name evidence="12" type="ORF">MUN53_16630</name>
</gene>
<accession>A0ABT0C5C2</accession>
<sequence>MIAVLWLVSCDSAPHHSYVIGISQCMTDDEWRETMIQEVMIEAANYDSLKIEIRDAHSNSEEQIHQIHELIDRGVDILVVSPFESEPLVEVVEKAYRAGIPTIITDRRVNTDCYTTFIGADNQKIGELAGQFAASNLPKGGKILEIWGLPGSSPAMERHRGFVSSLAKRKDIVCDSVHGNWLYDDTRKALLAYDSLNGIDIIYAHNDIMAIAAREVMQGKKISRPIMVMGVDAVTNTGLKALQEGQIDVSFLYPTGGEQVIRTAIQILRGESVPKEIPLYTTTVDKNAAQTLLLQNHQRRNYQKRIMEQRDKSNQLLSKYEFLQNSLWIISLLTVCSAISLIYVYLMNNKIIRINRELLTRNEKEEEQNRKLISLNAEIKEVTAQKLRLFTDVSHEVRTPLTLILSPIEQLQSKTEGTAYENDIKLIYRNASRLLRVINQVLDFQRLESGADEKWHFVPVNLTTFLQDIKGYFDGMASIRHITYNFVCPEEKCEAFIDRDKMEKVIVNLLSNAFKFTPEYGSITLGLTVDNGFIITVEDTGKGIETERLDSIFERFHTGDSRSGSGIGLYLVKEYVNRHCGNINVESEPGVKTRFTISLQKGNAHLNQEEIETDSASQLTTEVLSLDSAEANRILSSIYEEKILIVDDEDEVRDFLKKVLSTNFKVATACNGKEALSVLSSENISLVLSDVMMPDINGFELCHRIKKDESTAHIPVLLLTALTDIKQQIHGISEGADGYIQKPFHINYLKVRIASLIEERRKWKKNFENLVKSQQKEDKRPDDMLTADELFLRQYMQKLEDFYSDSDFGVEKLSDELALSRGHLYRRVKELTGLSPIESLRNYRLEKAVELLQQNKYTISEIAYNCGFSSPAYFTKCFRMVYGKTPTEMQSL</sequence>
<evidence type="ECO:0000256" key="8">
    <source>
        <dbReference type="SAM" id="Coils"/>
    </source>
</evidence>
<keyword evidence="5" id="KW-0238">DNA-binding</keyword>
<proteinExistence type="predicted"/>
<dbReference type="EMBL" id="JAKZMM010000063">
    <property type="protein sequence ID" value="MCJ2382214.1"/>
    <property type="molecule type" value="Genomic_DNA"/>
</dbReference>
<reference evidence="12 13" key="1">
    <citation type="submission" date="2022-03" db="EMBL/GenBank/DDBJ databases">
        <title>Parabacteroides sp. nov. isolated from swine feces.</title>
        <authorList>
            <person name="Bak J.E."/>
        </authorList>
    </citation>
    <scope>NUCLEOTIDE SEQUENCE [LARGE SCALE GENOMIC DNA]</scope>
    <source>
        <strain evidence="12 13">AGMB00274</strain>
    </source>
</reference>
<dbReference type="PANTHER" id="PTHR43547:SF2">
    <property type="entry name" value="HYBRID SIGNAL TRANSDUCTION HISTIDINE KINASE C"/>
    <property type="match status" value="1"/>
</dbReference>
<dbReference type="InterPro" id="IPR025997">
    <property type="entry name" value="SBP_2_dom"/>
</dbReference>
<dbReference type="SMART" id="SM00448">
    <property type="entry name" value="REC"/>
    <property type="match status" value="1"/>
</dbReference>
<evidence type="ECO:0000259" key="10">
    <source>
        <dbReference type="PROSITE" id="PS50109"/>
    </source>
</evidence>
<evidence type="ECO:0000256" key="6">
    <source>
        <dbReference type="ARBA" id="ARBA00023163"/>
    </source>
</evidence>
<name>A0ABT0C5C2_9BACT</name>
<dbReference type="Pfam" id="PF00512">
    <property type="entry name" value="HisKA"/>
    <property type="match status" value="1"/>
</dbReference>
<evidence type="ECO:0000256" key="7">
    <source>
        <dbReference type="PROSITE-ProRule" id="PRU00169"/>
    </source>
</evidence>
<dbReference type="SUPFAM" id="SSF55874">
    <property type="entry name" value="ATPase domain of HSP90 chaperone/DNA topoisomerase II/histidine kinase"/>
    <property type="match status" value="1"/>
</dbReference>
<dbReference type="SUPFAM" id="SSF53822">
    <property type="entry name" value="Periplasmic binding protein-like I"/>
    <property type="match status" value="1"/>
</dbReference>
<dbReference type="SMART" id="SM00387">
    <property type="entry name" value="HATPase_c"/>
    <property type="match status" value="1"/>
</dbReference>
<dbReference type="Pfam" id="PF12833">
    <property type="entry name" value="HTH_18"/>
    <property type="match status" value="1"/>
</dbReference>
<dbReference type="InterPro" id="IPR005467">
    <property type="entry name" value="His_kinase_dom"/>
</dbReference>
<dbReference type="PROSITE" id="PS50109">
    <property type="entry name" value="HIS_KIN"/>
    <property type="match status" value="1"/>
</dbReference>
<dbReference type="Pfam" id="PF00072">
    <property type="entry name" value="Response_reg"/>
    <property type="match status" value="1"/>
</dbReference>
<feature type="domain" description="HTH araC/xylS-type" evidence="9">
    <location>
        <begin position="793"/>
        <end position="892"/>
    </location>
</feature>
<feature type="domain" description="Histidine kinase" evidence="10">
    <location>
        <begin position="392"/>
        <end position="603"/>
    </location>
</feature>
<keyword evidence="3 7" id="KW-0597">Phosphoprotein</keyword>
<feature type="coiled-coil region" evidence="8">
    <location>
        <begin position="355"/>
        <end position="385"/>
    </location>
</feature>
<keyword evidence="4" id="KW-0805">Transcription regulation</keyword>
<dbReference type="SMART" id="SM00388">
    <property type="entry name" value="HisKA"/>
    <property type="match status" value="1"/>
</dbReference>
<dbReference type="SMART" id="SM00342">
    <property type="entry name" value="HTH_ARAC"/>
    <property type="match status" value="1"/>
</dbReference>
<dbReference type="PROSITE" id="PS01124">
    <property type="entry name" value="HTH_ARAC_FAMILY_2"/>
    <property type="match status" value="1"/>
</dbReference>
<dbReference type="SUPFAM" id="SSF47384">
    <property type="entry name" value="Homodimeric domain of signal transducing histidine kinase"/>
    <property type="match status" value="1"/>
</dbReference>
<dbReference type="Gene3D" id="3.30.565.10">
    <property type="entry name" value="Histidine kinase-like ATPase, C-terminal domain"/>
    <property type="match status" value="1"/>
</dbReference>
<dbReference type="InterPro" id="IPR018062">
    <property type="entry name" value="HTH_AraC-typ_CS"/>
</dbReference>
<dbReference type="Gene3D" id="3.40.50.2300">
    <property type="match status" value="3"/>
</dbReference>
<dbReference type="PROSITE" id="PS50110">
    <property type="entry name" value="RESPONSE_REGULATORY"/>
    <property type="match status" value="1"/>
</dbReference>
<dbReference type="SUPFAM" id="SSF52172">
    <property type="entry name" value="CheY-like"/>
    <property type="match status" value="1"/>
</dbReference>
<keyword evidence="13" id="KW-1185">Reference proteome</keyword>
<evidence type="ECO:0000259" key="9">
    <source>
        <dbReference type="PROSITE" id="PS01124"/>
    </source>
</evidence>
<dbReference type="InterPro" id="IPR009057">
    <property type="entry name" value="Homeodomain-like_sf"/>
</dbReference>
<evidence type="ECO:0000256" key="1">
    <source>
        <dbReference type="ARBA" id="ARBA00000085"/>
    </source>
</evidence>
<dbReference type="Proteomes" id="UP001165444">
    <property type="component" value="Unassembled WGS sequence"/>
</dbReference>
<dbReference type="InterPro" id="IPR028082">
    <property type="entry name" value="Peripla_BP_I"/>
</dbReference>
<evidence type="ECO:0000256" key="2">
    <source>
        <dbReference type="ARBA" id="ARBA00012438"/>
    </source>
</evidence>
<dbReference type="EC" id="2.7.13.3" evidence="2"/>
<dbReference type="PROSITE" id="PS00041">
    <property type="entry name" value="HTH_ARAC_FAMILY_1"/>
    <property type="match status" value="1"/>
</dbReference>
<evidence type="ECO:0000313" key="12">
    <source>
        <dbReference type="EMBL" id="MCJ2382214.1"/>
    </source>
</evidence>
<dbReference type="InterPro" id="IPR018060">
    <property type="entry name" value="HTH_AraC"/>
</dbReference>
<protein>
    <recommendedName>
        <fullName evidence="2">histidine kinase</fullName>
        <ecNumber evidence="2">2.7.13.3</ecNumber>
    </recommendedName>
</protein>
<feature type="modified residue" description="4-aspartylphosphate" evidence="7">
    <location>
        <position position="690"/>
    </location>
</feature>
<dbReference type="PRINTS" id="PR00344">
    <property type="entry name" value="BCTRLSENSOR"/>
</dbReference>
<dbReference type="InterPro" id="IPR036890">
    <property type="entry name" value="HATPase_C_sf"/>
</dbReference>
<dbReference type="Gene3D" id="1.10.287.130">
    <property type="match status" value="1"/>
</dbReference>
<dbReference type="InterPro" id="IPR003594">
    <property type="entry name" value="HATPase_dom"/>
</dbReference>
<evidence type="ECO:0000259" key="11">
    <source>
        <dbReference type="PROSITE" id="PS50110"/>
    </source>
</evidence>
<organism evidence="12 13">
    <name type="scientific">Parabacteroides faecalis</name>
    <dbReference type="NCBI Taxonomy" id="2924040"/>
    <lineage>
        <taxon>Bacteria</taxon>
        <taxon>Pseudomonadati</taxon>
        <taxon>Bacteroidota</taxon>
        <taxon>Bacteroidia</taxon>
        <taxon>Bacteroidales</taxon>
        <taxon>Tannerellaceae</taxon>
        <taxon>Parabacteroides</taxon>
    </lineage>
</organism>
<evidence type="ECO:0000256" key="4">
    <source>
        <dbReference type="ARBA" id="ARBA00023015"/>
    </source>
</evidence>
<evidence type="ECO:0000256" key="3">
    <source>
        <dbReference type="ARBA" id="ARBA00022553"/>
    </source>
</evidence>
<dbReference type="SUPFAM" id="SSF46689">
    <property type="entry name" value="Homeodomain-like"/>
    <property type="match status" value="1"/>
</dbReference>
<dbReference type="InterPro" id="IPR004358">
    <property type="entry name" value="Sig_transdc_His_kin-like_C"/>
</dbReference>
<dbReference type="CDD" id="cd06308">
    <property type="entry name" value="PBP1_sensor_kinase-like"/>
    <property type="match status" value="1"/>
</dbReference>
<dbReference type="CDD" id="cd00082">
    <property type="entry name" value="HisKA"/>
    <property type="match status" value="1"/>
</dbReference>
<dbReference type="Gene3D" id="1.10.10.60">
    <property type="entry name" value="Homeodomain-like"/>
    <property type="match status" value="2"/>
</dbReference>
<dbReference type="InterPro" id="IPR001789">
    <property type="entry name" value="Sig_transdc_resp-reg_receiver"/>
</dbReference>
<dbReference type="InterPro" id="IPR011006">
    <property type="entry name" value="CheY-like_superfamily"/>
</dbReference>
<dbReference type="PANTHER" id="PTHR43547">
    <property type="entry name" value="TWO-COMPONENT HISTIDINE KINASE"/>
    <property type="match status" value="1"/>
</dbReference>
<dbReference type="Pfam" id="PF13407">
    <property type="entry name" value="Peripla_BP_4"/>
    <property type="match status" value="1"/>
</dbReference>
<comment type="catalytic activity">
    <reaction evidence="1">
        <text>ATP + protein L-histidine = ADP + protein N-phospho-L-histidine.</text>
        <dbReference type="EC" id="2.7.13.3"/>
    </reaction>
</comment>
<keyword evidence="6" id="KW-0804">Transcription</keyword>
<feature type="domain" description="Response regulatory" evidence="11">
    <location>
        <begin position="642"/>
        <end position="757"/>
    </location>
</feature>
<keyword evidence="8" id="KW-0175">Coiled coil</keyword>
<dbReference type="Pfam" id="PF02518">
    <property type="entry name" value="HATPase_c"/>
    <property type="match status" value="1"/>
</dbReference>
<evidence type="ECO:0000256" key="5">
    <source>
        <dbReference type="ARBA" id="ARBA00023125"/>
    </source>
</evidence>